<sequence precursor="true">MNILNKLYTLYGVTNHFRHYLFIFCALLSVVSFSSCSDTNWEQIDSEKVLLASSTSPSLDNSVQKNEFEKVLVDFLAIPSDNQLKEYIHPQLGFYINHKPGAISIVEHFKDLNEVYEHLPHLEPYFKKFNGKNPTNGEIPKFDCEVFSKEGTFYQVTSSFNEIEKGMEINEKIIEKNHSKEEKELAKQTDQKISRVVVLTDDYLEIGFTNIDGKWYMLWFNLAKFDCSA</sequence>
<proteinExistence type="predicted"/>
<reference evidence="2" key="1">
    <citation type="submission" date="2012-06" db="EMBL/GenBank/DDBJ databases">
        <title>The complete genome of Flexibacter litoralis DSM 6794.</title>
        <authorList>
            <person name="Lucas S."/>
            <person name="Copeland A."/>
            <person name="Lapidus A."/>
            <person name="Glavina del Rio T."/>
            <person name="Dalin E."/>
            <person name="Tice H."/>
            <person name="Bruce D."/>
            <person name="Goodwin L."/>
            <person name="Pitluck S."/>
            <person name="Peters L."/>
            <person name="Ovchinnikova G."/>
            <person name="Lu M."/>
            <person name="Kyrpides N."/>
            <person name="Mavromatis K."/>
            <person name="Ivanova N."/>
            <person name="Brettin T."/>
            <person name="Detter J.C."/>
            <person name="Han C."/>
            <person name="Larimer F."/>
            <person name="Land M."/>
            <person name="Hauser L."/>
            <person name="Markowitz V."/>
            <person name="Cheng J.-F."/>
            <person name="Hugenholtz P."/>
            <person name="Woyke T."/>
            <person name="Wu D."/>
            <person name="Spring S."/>
            <person name="Lang E."/>
            <person name="Kopitz M."/>
            <person name="Brambilla E."/>
            <person name="Klenk H.-P."/>
            <person name="Eisen J.A."/>
        </authorList>
    </citation>
    <scope>NUCLEOTIDE SEQUENCE [LARGE SCALE GENOMIC DNA]</scope>
    <source>
        <strain evidence="2">ATCC 23117 / DSM 6794 / NBRC 15988 / NCIMB 1366 / Sio-4</strain>
    </source>
</reference>
<name>I4AQK8_BERLS</name>
<accession>I4AQK8</accession>
<evidence type="ECO:0000313" key="2">
    <source>
        <dbReference type="Proteomes" id="UP000006054"/>
    </source>
</evidence>
<protein>
    <submittedName>
        <fullName evidence="1">Uncharacterized protein</fullName>
    </submittedName>
</protein>
<dbReference type="OrthoDB" id="875353at2"/>
<dbReference type="STRING" id="880071.Fleli_3940"/>
<dbReference type="KEGG" id="fli:Fleli_3940"/>
<dbReference type="AlphaFoldDB" id="I4AQK8"/>
<dbReference type="Proteomes" id="UP000006054">
    <property type="component" value="Chromosome"/>
</dbReference>
<gene>
    <name evidence="1" type="ordered locus">Fleli_3940</name>
</gene>
<dbReference type="HOGENOM" id="CLU_1208318_0_0_10"/>
<dbReference type="RefSeq" id="WP_014799666.1">
    <property type="nucleotide sequence ID" value="NC_018018.1"/>
</dbReference>
<keyword evidence="2" id="KW-1185">Reference proteome</keyword>
<dbReference type="EMBL" id="CP003345">
    <property type="protein sequence ID" value="AFM06243.1"/>
    <property type="molecule type" value="Genomic_DNA"/>
</dbReference>
<organism evidence="1 2">
    <name type="scientific">Bernardetia litoralis (strain ATCC 23117 / DSM 6794 / NBRC 15988 / NCIMB 1366 / Fx l1 / Sio-4)</name>
    <name type="common">Flexibacter litoralis</name>
    <dbReference type="NCBI Taxonomy" id="880071"/>
    <lineage>
        <taxon>Bacteria</taxon>
        <taxon>Pseudomonadati</taxon>
        <taxon>Bacteroidota</taxon>
        <taxon>Cytophagia</taxon>
        <taxon>Cytophagales</taxon>
        <taxon>Bernardetiaceae</taxon>
        <taxon>Bernardetia</taxon>
    </lineage>
</organism>
<evidence type="ECO:0000313" key="1">
    <source>
        <dbReference type="EMBL" id="AFM06243.1"/>
    </source>
</evidence>